<dbReference type="SUPFAM" id="SSF52540">
    <property type="entry name" value="P-loop containing nucleoside triphosphate hydrolases"/>
    <property type="match status" value="1"/>
</dbReference>
<evidence type="ECO:0000259" key="1">
    <source>
        <dbReference type="SMART" id="SM00382"/>
    </source>
</evidence>
<dbReference type="InterPro" id="IPR051162">
    <property type="entry name" value="T4SS_component"/>
</dbReference>
<evidence type="ECO:0000313" key="2">
    <source>
        <dbReference type="EMBL" id="MEX6429531.1"/>
    </source>
</evidence>
<dbReference type="RefSeq" id="WP_298404399.1">
    <property type="nucleotide sequence ID" value="NZ_JBFSHR010000018.1"/>
</dbReference>
<protein>
    <submittedName>
        <fullName evidence="2">DUF87 domain-containing protein</fullName>
    </submittedName>
</protein>
<dbReference type="InterPro" id="IPR027417">
    <property type="entry name" value="P-loop_NTPase"/>
</dbReference>
<reference evidence="2 3" key="1">
    <citation type="submission" date="2024-07" db="EMBL/GenBank/DDBJ databases">
        <title>Draft Genome Sequence of Ferrimicrobium acidiphilum Strain YE2023, Isolated from a Pulp of Bioleach Reactor.</title>
        <authorList>
            <person name="Elkina Y.A."/>
            <person name="Bulaeva A.G."/>
            <person name="Beletsky A.V."/>
            <person name="Mardanov A.V."/>
        </authorList>
    </citation>
    <scope>NUCLEOTIDE SEQUENCE [LARGE SCALE GENOMIC DNA]</scope>
    <source>
        <strain evidence="2 3">YE2023</strain>
    </source>
</reference>
<evidence type="ECO:0000313" key="3">
    <source>
        <dbReference type="Proteomes" id="UP001560267"/>
    </source>
</evidence>
<dbReference type="InterPro" id="IPR003593">
    <property type="entry name" value="AAA+_ATPase"/>
</dbReference>
<organism evidence="2 3">
    <name type="scientific">Ferrimicrobium acidiphilum</name>
    <dbReference type="NCBI Taxonomy" id="121039"/>
    <lineage>
        <taxon>Bacteria</taxon>
        <taxon>Bacillati</taxon>
        <taxon>Actinomycetota</taxon>
        <taxon>Acidimicrobiia</taxon>
        <taxon>Acidimicrobiales</taxon>
        <taxon>Acidimicrobiaceae</taxon>
        <taxon>Ferrimicrobium</taxon>
    </lineage>
</organism>
<sequence>MELNYQDTTRTLGRLPLLASSPLPPTKARPVGVSRLGGILCFDPFELYQVGYITSPNMLVLGEIGRGKSAFVKTLLTREPEPHSSILILDPKGEYQSAAALLGAQELALSQGAGLDPFAGVGRSRRLLGSAMVGLFRALYERAPRPLEYRLMQDIVNQLLASPESISLHYVAEVVKVDCPGTHAESLPLRRELHAQLMRLIEGDLAGVFGTEGSGSTLGNRVVVDLRSIGDRRLTGFAISCLLRARIAQFARGELGAGFVVVDEAWSVLQHSDSVREMRELFKLARSYGASVIAVTHRLSDLDAESVELVKDVETRVIFRQPREELDQLSTILGLPSTALESLATLGRGEALWCIGTHQFLVSHRLIGDEGALVDTDRAMRA</sequence>
<gene>
    <name evidence="2" type="ORF">AB6A68_06715</name>
</gene>
<feature type="domain" description="AAA+ ATPase" evidence="1">
    <location>
        <begin position="54"/>
        <end position="323"/>
    </location>
</feature>
<keyword evidence="3" id="KW-1185">Reference proteome</keyword>
<dbReference type="Gene3D" id="3.40.50.300">
    <property type="entry name" value="P-loop containing nucleotide triphosphate hydrolases"/>
    <property type="match status" value="2"/>
</dbReference>
<dbReference type="SMART" id="SM00382">
    <property type="entry name" value="AAA"/>
    <property type="match status" value="1"/>
</dbReference>
<dbReference type="Proteomes" id="UP001560267">
    <property type="component" value="Unassembled WGS sequence"/>
</dbReference>
<dbReference type="PANTHER" id="PTHR30121:SF6">
    <property type="entry name" value="SLR6007 PROTEIN"/>
    <property type="match status" value="1"/>
</dbReference>
<dbReference type="EMBL" id="JBFSHR010000018">
    <property type="protein sequence ID" value="MEX6429531.1"/>
    <property type="molecule type" value="Genomic_DNA"/>
</dbReference>
<accession>A0ABV3Y1U4</accession>
<name>A0ABV3Y1U4_9ACTN</name>
<comment type="caution">
    <text evidence="2">The sequence shown here is derived from an EMBL/GenBank/DDBJ whole genome shotgun (WGS) entry which is preliminary data.</text>
</comment>
<dbReference type="PANTHER" id="PTHR30121">
    <property type="entry name" value="UNCHARACTERIZED PROTEIN YJGR-RELATED"/>
    <property type="match status" value="1"/>
</dbReference>
<dbReference type="InterPro" id="IPR002789">
    <property type="entry name" value="HerA_central"/>
</dbReference>
<proteinExistence type="predicted"/>
<dbReference type="Pfam" id="PF01935">
    <property type="entry name" value="DUF87"/>
    <property type="match status" value="1"/>
</dbReference>